<name>A0A1L7I5B4_9FLAO</name>
<protein>
    <submittedName>
        <fullName evidence="1">Putative periplasmic protein-TrxB</fullName>
    </submittedName>
</protein>
<organism evidence="1 2">
    <name type="scientific">Christiangramia flava JLT2011</name>
    <dbReference type="NCBI Taxonomy" id="1229726"/>
    <lineage>
        <taxon>Bacteria</taxon>
        <taxon>Pseudomonadati</taxon>
        <taxon>Bacteroidota</taxon>
        <taxon>Flavobacteriia</taxon>
        <taxon>Flavobacteriales</taxon>
        <taxon>Flavobacteriaceae</taxon>
        <taxon>Christiangramia</taxon>
    </lineage>
</organism>
<dbReference type="SUPFAM" id="SSF51905">
    <property type="entry name" value="FAD/NAD(P)-binding domain"/>
    <property type="match status" value="1"/>
</dbReference>
<proteinExistence type="predicted"/>
<evidence type="ECO:0000313" key="1">
    <source>
        <dbReference type="EMBL" id="APU68305.1"/>
    </source>
</evidence>
<dbReference type="InterPro" id="IPR036188">
    <property type="entry name" value="FAD/NAD-bd_sf"/>
</dbReference>
<dbReference type="Pfam" id="PF07992">
    <property type="entry name" value="Pyr_redox_2"/>
    <property type="match status" value="1"/>
</dbReference>
<dbReference type="Gene3D" id="3.50.50.60">
    <property type="entry name" value="FAD/NAD(P)-binding domain"/>
    <property type="match status" value="1"/>
</dbReference>
<dbReference type="PRINTS" id="PR00469">
    <property type="entry name" value="PNDRDTASEII"/>
</dbReference>
<dbReference type="OrthoDB" id="1199853at2"/>
<gene>
    <name evidence="1" type="ORF">GRFL_1581</name>
</gene>
<accession>A0A1L7I5B4</accession>
<reference evidence="1 2" key="1">
    <citation type="submission" date="2016-07" db="EMBL/GenBank/DDBJ databases">
        <title>Multi-omics approach to identify versatile polysaccharide utilization systems of a marine flavobacterium Gramella flava.</title>
        <authorList>
            <person name="Tang K."/>
        </authorList>
    </citation>
    <scope>NUCLEOTIDE SEQUENCE [LARGE SCALE GENOMIC DNA]</scope>
    <source>
        <strain evidence="1 2">JLT2011</strain>
    </source>
</reference>
<dbReference type="STRING" id="1229726.GRFL_1581"/>
<sequence length="202" mass="21782">MQYDVMIIGGGVAGISCALVLGSGLQKSFGEGKRVGIVMHQKASHLQSAKLYNAFGIIPGKSGAEILLEAKDHLREQYPGVDILEKEKVKSVTEAGSGFKVQTNKADYEAKMVVIATGYNSPNRISGLEDYVIPHTRAKLEKNRIELKNQDHLVKEGLYVAGTLAGWRSQFSIAAGSGAAVATDILTVWNGGEHTKVHDKLY</sequence>
<dbReference type="GO" id="GO:0016491">
    <property type="term" value="F:oxidoreductase activity"/>
    <property type="evidence" value="ECO:0007669"/>
    <property type="project" value="InterPro"/>
</dbReference>
<evidence type="ECO:0000313" key="2">
    <source>
        <dbReference type="Proteomes" id="UP000186230"/>
    </source>
</evidence>
<dbReference type="InterPro" id="IPR023753">
    <property type="entry name" value="FAD/NAD-binding_dom"/>
</dbReference>
<dbReference type="AlphaFoldDB" id="A0A1L7I5B4"/>
<dbReference type="Proteomes" id="UP000186230">
    <property type="component" value="Chromosome"/>
</dbReference>
<keyword evidence="2" id="KW-1185">Reference proteome</keyword>
<dbReference type="RefSeq" id="WP_083644096.1">
    <property type="nucleotide sequence ID" value="NZ_AMRU01000001.1"/>
</dbReference>
<dbReference type="KEGG" id="gfl:GRFL_1581"/>
<dbReference type="EMBL" id="CP016359">
    <property type="protein sequence ID" value="APU68305.1"/>
    <property type="molecule type" value="Genomic_DNA"/>
</dbReference>